<reference evidence="12" key="5">
    <citation type="submission" date="2025-08" db="UniProtKB">
        <authorList>
            <consortium name="RefSeq"/>
        </authorList>
    </citation>
    <scope>IDENTIFICATION</scope>
</reference>
<reference evidence="12" key="1">
    <citation type="journal article" date="1999" name="J. Bacteriol.">
        <title>Direct interaction of the EpsL and EpsM proteins of the general secretion apparatus in Vibrio cholerae.</title>
        <authorList>
            <person name="Sandkvist M."/>
            <person name="Hough L.P."/>
            <person name="Bagdasarian M.M."/>
            <person name="Bagdasarian M."/>
        </authorList>
    </citation>
    <scope>NUCLEOTIDE SEQUENCE</scope>
</reference>
<feature type="transmembrane region" description="Helical" evidence="10">
    <location>
        <begin position="31"/>
        <end position="53"/>
    </location>
</feature>
<evidence type="ECO:0000256" key="3">
    <source>
        <dbReference type="ARBA" id="ARBA00022448"/>
    </source>
</evidence>
<evidence type="ECO:0000256" key="6">
    <source>
        <dbReference type="ARBA" id="ARBA00022692"/>
    </source>
</evidence>
<reference evidence="12" key="3">
    <citation type="journal article" date="2004" name="Trends Microbiol.">
        <title>The general secretory pathway: a general misnomer?</title>
        <authorList>
            <person name="Desvaux M."/>
            <person name="Parham N.J."/>
            <person name="Scott-Tucker A."/>
            <person name="Henderson I.R."/>
        </authorList>
    </citation>
    <scope>NUCLEOTIDE SEQUENCE</scope>
</reference>
<keyword evidence="3" id="KW-0813">Transport</keyword>
<evidence type="ECO:0000256" key="5">
    <source>
        <dbReference type="ARBA" id="ARBA00022519"/>
    </source>
</evidence>
<evidence type="ECO:0000256" key="10">
    <source>
        <dbReference type="SAM" id="Phobius"/>
    </source>
</evidence>
<protein>
    <submittedName>
        <fullName evidence="12">Type II secretion system protein GspM</fullName>
    </submittedName>
</protein>
<dbReference type="InterPro" id="IPR023229">
    <property type="entry name" value="T2SS_M_periplasmic_sf"/>
</dbReference>
<dbReference type="OrthoDB" id="8776177at2"/>
<comment type="similarity">
    <text evidence="2">Belongs to the GSP M family.</text>
</comment>
<evidence type="ECO:0000256" key="2">
    <source>
        <dbReference type="ARBA" id="ARBA00010637"/>
    </source>
</evidence>
<evidence type="ECO:0000256" key="8">
    <source>
        <dbReference type="ARBA" id="ARBA00022989"/>
    </source>
</evidence>
<dbReference type="SUPFAM" id="SSF103054">
    <property type="entry name" value="General secretion pathway protein M, EpsM"/>
    <property type="match status" value="1"/>
</dbReference>
<evidence type="ECO:0000313" key="12">
    <source>
        <dbReference type="RefSeq" id="WP_028311927.1"/>
    </source>
</evidence>
<gene>
    <name evidence="12" type="primary">gspM</name>
</gene>
<name>A0A8B6X4X1_9BURK</name>
<evidence type="ECO:0000256" key="1">
    <source>
        <dbReference type="ARBA" id="ARBA00004377"/>
    </source>
</evidence>
<dbReference type="Proteomes" id="UP000675920">
    <property type="component" value="Unplaced"/>
</dbReference>
<keyword evidence="7" id="KW-0653">Protein transport</keyword>
<reference evidence="12" key="4">
    <citation type="journal article" date="2009" name="Trends Microbiol.">
        <title>Secretion and subcellular localizations of bacterial proteins: a semantic awareness issue.</title>
        <authorList>
            <person name="Desvaux M."/>
            <person name="Hebraud M."/>
            <person name="Talon R."/>
            <person name="Henderson I.R."/>
        </authorList>
    </citation>
    <scope>NUCLEOTIDE SEQUENCE</scope>
</reference>
<accession>A0A8B6X4X1</accession>
<dbReference type="Pfam" id="PF04612">
    <property type="entry name" value="T2SSM"/>
    <property type="match status" value="1"/>
</dbReference>
<evidence type="ECO:0000256" key="7">
    <source>
        <dbReference type="ARBA" id="ARBA00022927"/>
    </source>
</evidence>
<reference evidence="12" key="2">
    <citation type="journal article" date="2003" name="Microbiology">
        <title>Type II protein secretion and its relationship to bacterial type IV pili and archaeal flagella.</title>
        <authorList>
            <person name="Peabody C.R."/>
            <person name="Chung Y.J."/>
            <person name="Yen M.R."/>
            <person name="Vidal-Ingigliardi D."/>
            <person name="Pugsley A.P."/>
            <person name="Saier M.H."/>
        </authorList>
    </citation>
    <scope>NUCLEOTIDE SEQUENCE</scope>
</reference>
<dbReference type="RefSeq" id="WP_028311927.1">
    <property type="nucleotide sequence ID" value="NZ_AXWS01000014.1"/>
</dbReference>
<evidence type="ECO:0000256" key="4">
    <source>
        <dbReference type="ARBA" id="ARBA00022475"/>
    </source>
</evidence>
<keyword evidence="11" id="KW-1185">Reference proteome</keyword>
<keyword evidence="6 10" id="KW-0812">Transmembrane</keyword>
<dbReference type="GO" id="GO:0015628">
    <property type="term" value="P:protein secretion by the type II secretion system"/>
    <property type="evidence" value="ECO:0007669"/>
    <property type="project" value="InterPro"/>
</dbReference>
<keyword evidence="9 10" id="KW-0472">Membrane</keyword>
<dbReference type="AlphaFoldDB" id="A0A8B6X4X1"/>
<evidence type="ECO:0000256" key="9">
    <source>
        <dbReference type="ARBA" id="ARBA00023136"/>
    </source>
</evidence>
<organism evidence="11 12">
    <name type="scientific">Derxia gummosa DSM 723</name>
    <dbReference type="NCBI Taxonomy" id="1121388"/>
    <lineage>
        <taxon>Bacteria</taxon>
        <taxon>Pseudomonadati</taxon>
        <taxon>Pseudomonadota</taxon>
        <taxon>Betaproteobacteria</taxon>
        <taxon>Burkholderiales</taxon>
        <taxon>Alcaligenaceae</taxon>
        <taxon>Derxia</taxon>
    </lineage>
</organism>
<keyword evidence="5" id="KW-0997">Cell inner membrane</keyword>
<dbReference type="InterPro" id="IPR007690">
    <property type="entry name" value="T2SS_GspM"/>
</dbReference>
<keyword evidence="8 10" id="KW-1133">Transmembrane helix</keyword>
<proteinExistence type="inferred from homology"/>
<comment type="subcellular location">
    <subcellularLocation>
        <location evidence="1">Cell inner membrane</location>
        <topology evidence="1">Single-pass membrane protein</topology>
    </subcellularLocation>
</comment>
<evidence type="ECO:0000313" key="11">
    <source>
        <dbReference type="Proteomes" id="UP000675920"/>
    </source>
</evidence>
<sequence length="171" mass="18115">MSARLNLPALDAARARFDARWTALPPRDRRMLVIGAVAVGLALFWTLLVDPALAGRERVQRDLPRLQAEAAEVAGIAANPPRAQRNLQAEGPLRPAIEAALQEGGLRADLATNAAGVLVVKFSETPYPQIADWLARVVADLGVTIEGAAITPVEGKAGAGGKVNAEFTLRR</sequence>
<dbReference type="GO" id="GO:0015627">
    <property type="term" value="C:type II protein secretion system complex"/>
    <property type="evidence" value="ECO:0007669"/>
    <property type="project" value="InterPro"/>
</dbReference>
<dbReference type="GO" id="GO:0005886">
    <property type="term" value="C:plasma membrane"/>
    <property type="evidence" value="ECO:0007669"/>
    <property type="project" value="UniProtKB-SubCell"/>
</dbReference>
<keyword evidence="4" id="KW-1003">Cell membrane</keyword>